<dbReference type="RefSeq" id="XP_070868320.1">
    <property type="nucleotide sequence ID" value="XM_071007977.1"/>
</dbReference>
<feature type="compositionally biased region" description="Low complexity" evidence="2">
    <location>
        <begin position="1024"/>
        <end position="1034"/>
    </location>
</feature>
<dbReference type="PANTHER" id="PTHR47766">
    <property type="entry name" value="PROTEIN EFR3"/>
    <property type="match status" value="1"/>
</dbReference>
<evidence type="ECO:0000256" key="1">
    <source>
        <dbReference type="ARBA" id="ARBA00010216"/>
    </source>
</evidence>
<feature type="compositionally biased region" description="Low complexity" evidence="2">
    <location>
        <begin position="452"/>
        <end position="461"/>
    </location>
</feature>
<evidence type="ECO:0000313" key="4">
    <source>
        <dbReference type="Proteomes" id="UP001600064"/>
    </source>
</evidence>
<name>A0ABR4DGW4_9PEZI</name>
<accession>A0ABR4DGW4</accession>
<dbReference type="PANTHER" id="PTHR47766:SF1">
    <property type="entry name" value="PROTEIN EFR3"/>
    <property type="match status" value="1"/>
</dbReference>
<dbReference type="Pfam" id="PF21072">
    <property type="entry name" value="EFR3"/>
    <property type="match status" value="2"/>
</dbReference>
<evidence type="ECO:0008006" key="5">
    <source>
        <dbReference type="Google" id="ProtNLM"/>
    </source>
</evidence>
<comment type="caution">
    <text evidence="3">The sequence shown here is derived from an EMBL/GenBank/DDBJ whole genome shotgun (WGS) entry which is preliminary data.</text>
</comment>
<gene>
    <name evidence="3" type="ORF">VTJ83DRAFT_1780</name>
</gene>
<feature type="compositionally biased region" description="Low complexity" evidence="2">
    <location>
        <begin position="923"/>
        <end position="935"/>
    </location>
</feature>
<protein>
    <recommendedName>
        <fullName evidence="5">Protein EFR3</fullName>
    </recommendedName>
</protein>
<reference evidence="3 4" key="1">
    <citation type="journal article" date="2024" name="Commun. Biol.">
        <title>Comparative genomic analysis of thermophilic fungi reveals convergent evolutionary adaptations and gene losses.</title>
        <authorList>
            <person name="Steindorff A.S."/>
            <person name="Aguilar-Pontes M.V."/>
            <person name="Robinson A.J."/>
            <person name="Andreopoulos B."/>
            <person name="LaButti K."/>
            <person name="Kuo A."/>
            <person name="Mondo S."/>
            <person name="Riley R."/>
            <person name="Otillar R."/>
            <person name="Haridas S."/>
            <person name="Lipzen A."/>
            <person name="Grimwood J."/>
            <person name="Schmutz J."/>
            <person name="Clum A."/>
            <person name="Reid I.D."/>
            <person name="Moisan M.C."/>
            <person name="Butler G."/>
            <person name="Nguyen T.T.M."/>
            <person name="Dewar K."/>
            <person name="Conant G."/>
            <person name="Drula E."/>
            <person name="Henrissat B."/>
            <person name="Hansel C."/>
            <person name="Singer S."/>
            <person name="Hutchinson M.I."/>
            <person name="de Vries R.P."/>
            <person name="Natvig D.O."/>
            <person name="Powell A.J."/>
            <person name="Tsang A."/>
            <person name="Grigoriev I.V."/>
        </authorList>
    </citation>
    <scope>NUCLEOTIDE SEQUENCE [LARGE SCALE GENOMIC DNA]</scope>
    <source>
        <strain evidence="3 4">ATCC 22073</strain>
    </source>
</reference>
<dbReference type="Proteomes" id="UP001600064">
    <property type="component" value="Unassembled WGS sequence"/>
</dbReference>
<sequence>MHAIAQKCRPKHQVLVLKCYPRTTKGAVDVKPNSSELSYLLFYAQSRRSKIQKVASFLEKKTASDVYRQRIGNVQVTLQILTALIEKTPKDLPLFASCVLQILEQILKSQDITMVESSLPTFAAFCAHHEPASLMAEQAYLRQYLSVVQQYASLASTRAFPGRLEPSKPMALRWRNAGLRAIRSIAASDALSSATTQQYDAAVPMILENLWTDNEDFLDVLHERAEVEEKLGGALLRRRTSAATVQTAESESAAHPLALAPTAVDMDKLDEEDTGVLAMECLRHIFSASGRSQIHSATLALLRFIHERVAQEEPVVRSDASGRDAGWAIKMFLLAARWAPVADRFTILVTAVGSLAQQPLTDDTLRQHIALAAMIGALLRSDVNLIGLSVMDVLLQLVAHIRRLPDQPDQPDPRSELLWRLQECIGALATHIYYADQVSDMVAAILQKLKPSRSGSRSGSPHGEKADGSPKSSAPALSAADESHADSLFALAVAKIAALRAIRSVLLVANARAAAAQALSRSRVPIHVWDGTQWLLRDPDGLVRKAYVEALLTWLDRETSRADARAWDDAARASPKGREAQATPLARRVVSSASGRDMKPGVKAQRASQCLQLLHLAVYDNAIQYIDYDSDMVLLHVLLAKLVDKLGINAVRSGLPMIFRLQEDIQDAETPLQKVRLGSLVHGYLWALTERFELDGSAVGRLVHNEIVRRRSKHFWVDGVHVPAPALDRIGTPGNIAPEPRLPTDEVESEALLPFDEREALVDSVCAAHQDQTASPVQSPAASPGRSFAHPVGSLSTSTIPTIEANYELPLQFREDMLAEWSREAVLAAAQATSKSASINGSRSGTTATRLHANGGAAAAAAAAAASAANGQSLRPDRSSPHGSRTNLRPSSSPGLAIGGGGGGGMVGLGGGLDPGRVRKSSLRSARSAAVPPSSTNGNPTPVTSVEQLKLVLSGRAQPPPPPPTAPAAMATMHGMFGGSAIGLARGDDDSNSSDSLVSYDMTASELSFNPIVGTAVSGPADATAAATTTTTTTYHSQPHLHPQTLPQNFSHPRPSSRGVIDHNRRPSASGGPPGSHPAADEALAADAGAVPPVPPVPPLPSGLSRGPSSAGDSTRHSPALPTTCGGSGKLAQPLPGQEAVGVSRRPSTSASKRSVSNRYPDQATQAQAQSPGFGLGRVRSRSTSSRSQSHERGVLPSSASSVVVTDALARGRGSVAAAPAVMDLDALLQGIDARVGEEIVGGGGLGVGVGLGVGSGNGPGGLRDEGPVTKPPY</sequence>
<feature type="region of interest" description="Disordered" evidence="2">
    <location>
        <begin position="769"/>
        <end position="795"/>
    </location>
</feature>
<proteinExistence type="inferred from homology"/>
<evidence type="ECO:0000256" key="2">
    <source>
        <dbReference type="SAM" id="MobiDB-lite"/>
    </source>
</evidence>
<comment type="similarity">
    <text evidence="1">Belongs to the EFR3 family.</text>
</comment>
<organism evidence="3 4">
    <name type="scientific">Remersonia thermophila</name>
    <dbReference type="NCBI Taxonomy" id="72144"/>
    <lineage>
        <taxon>Eukaryota</taxon>
        <taxon>Fungi</taxon>
        <taxon>Dikarya</taxon>
        <taxon>Ascomycota</taxon>
        <taxon>Pezizomycotina</taxon>
        <taxon>Sordariomycetes</taxon>
        <taxon>Sordariomycetidae</taxon>
        <taxon>Sordariales</taxon>
        <taxon>Sordariales incertae sedis</taxon>
        <taxon>Remersonia</taxon>
    </lineage>
</organism>
<dbReference type="InterPro" id="IPR039786">
    <property type="entry name" value="EFR3"/>
</dbReference>
<dbReference type="GeneID" id="98122621"/>
<feature type="compositionally biased region" description="Gly residues" evidence="2">
    <location>
        <begin position="897"/>
        <end position="914"/>
    </location>
</feature>
<dbReference type="InterPro" id="IPR049150">
    <property type="entry name" value="EFR3_HEAT-like_rpt"/>
</dbReference>
<feature type="region of interest" description="Disordered" evidence="2">
    <location>
        <begin position="451"/>
        <end position="477"/>
    </location>
</feature>
<feature type="compositionally biased region" description="Polar residues" evidence="2">
    <location>
        <begin position="881"/>
        <end position="894"/>
    </location>
</feature>
<keyword evidence="4" id="KW-1185">Reference proteome</keyword>
<dbReference type="InterPro" id="IPR016024">
    <property type="entry name" value="ARM-type_fold"/>
</dbReference>
<dbReference type="SUPFAM" id="SSF48371">
    <property type="entry name" value="ARM repeat"/>
    <property type="match status" value="1"/>
</dbReference>
<feature type="region of interest" description="Disordered" evidence="2">
    <location>
        <begin position="1024"/>
        <end position="1201"/>
    </location>
</feature>
<feature type="compositionally biased region" description="Low complexity" evidence="2">
    <location>
        <begin position="1102"/>
        <end position="1112"/>
    </location>
</feature>
<dbReference type="EMBL" id="JAZGUE010000002">
    <property type="protein sequence ID" value="KAL2269596.1"/>
    <property type="molecule type" value="Genomic_DNA"/>
</dbReference>
<feature type="compositionally biased region" description="Polar residues" evidence="2">
    <location>
        <begin position="770"/>
        <end position="781"/>
    </location>
</feature>
<feature type="compositionally biased region" description="Polar residues" evidence="2">
    <location>
        <begin position="1146"/>
        <end position="1171"/>
    </location>
</feature>
<evidence type="ECO:0000313" key="3">
    <source>
        <dbReference type="EMBL" id="KAL2269596.1"/>
    </source>
</evidence>
<feature type="compositionally biased region" description="Pro residues" evidence="2">
    <location>
        <begin position="1092"/>
        <end position="1101"/>
    </location>
</feature>
<feature type="compositionally biased region" description="Low complexity" evidence="2">
    <location>
        <begin position="1067"/>
        <end position="1091"/>
    </location>
</feature>
<feature type="region of interest" description="Disordered" evidence="2">
    <location>
        <begin position="868"/>
        <end position="943"/>
    </location>
</feature>